<keyword evidence="3" id="KW-1185">Reference proteome</keyword>
<dbReference type="InParanoid" id="Q759F1"/>
<dbReference type="eggNOG" id="ENOG502QSU5">
    <property type="taxonomic scope" value="Eukaryota"/>
</dbReference>
<feature type="transmembrane region" description="Helical" evidence="1">
    <location>
        <begin position="59"/>
        <end position="81"/>
    </location>
</feature>
<reference evidence="2 3" key="1">
    <citation type="journal article" date="2004" name="Science">
        <title>The Ashbya gossypii genome as a tool for mapping the ancient Saccharomyces cerevisiae genome.</title>
        <authorList>
            <person name="Dietrich F.S."/>
            <person name="Voegeli S."/>
            <person name="Brachat S."/>
            <person name="Lerch A."/>
            <person name="Gates K."/>
            <person name="Steiner S."/>
            <person name="Mohr C."/>
            <person name="Pohlmann R."/>
            <person name="Luedi P."/>
            <person name="Choi S."/>
            <person name="Wing R.A."/>
            <person name="Flavier A."/>
            <person name="Gaffney T.D."/>
            <person name="Philippsen P."/>
        </authorList>
    </citation>
    <scope>NUCLEOTIDE SEQUENCE [LARGE SCALE GENOMIC DNA]</scope>
    <source>
        <strain evidence="3">ATCC 10895 / CBS 109.51 / FGSC 9923 / NRRL Y-1056</strain>
    </source>
</reference>
<dbReference type="Proteomes" id="UP000000591">
    <property type="component" value="Chromosome IV"/>
</dbReference>
<reference evidence="3" key="2">
    <citation type="journal article" date="2013" name="G3 (Bethesda)">
        <title>Genomes of Ashbya fungi isolated from insects reveal four mating-type loci, numerous translocations, lack of transposons, and distinct gene duplications.</title>
        <authorList>
            <person name="Dietrich F.S."/>
            <person name="Voegeli S."/>
            <person name="Kuo S."/>
            <person name="Philippsen P."/>
        </authorList>
    </citation>
    <scope>GENOME REANNOTATION</scope>
    <source>
        <strain evidence="3">ATCC 10895 / CBS 109.51 / FGSC 9923 / NRRL Y-1056</strain>
    </source>
</reference>
<evidence type="ECO:0000256" key="1">
    <source>
        <dbReference type="SAM" id="Phobius"/>
    </source>
</evidence>
<dbReference type="InterPro" id="IPR024297">
    <property type="entry name" value="Pho86"/>
</dbReference>
<dbReference type="OrthoDB" id="4082764at2759"/>
<dbReference type="EMBL" id="AE016817">
    <property type="protein sequence ID" value="AAS52245.2"/>
    <property type="molecule type" value="Genomic_DNA"/>
</dbReference>
<dbReference type="HOGENOM" id="CLU_076919_0_0_1"/>
<dbReference type="AlphaFoldDB" id="Q759F1"/>
<dbReference type="GO" id="GO:0010966">
    <property type="term" value="P:regulation of phosphate transport"/>
    <property type="evidence" value="ECO:0007669"/>
    <property type="project" value="EnsemblFungi"/>
</dbReference>
<gene>
    <name evidence="2" type="ORF">AGOS_ADR325C</name>
</gene>
<dbReference type="GO" id="GO:0006457">
    <property type="term" value="P:protein folding"/>
    <property type="evidence" value="ECO:0007669"/>
    <property type="project" value="EnsemblFungi"/>
</dbReference>
<keyword evidence="1" id="KW-0812">Transmembrane</keyword>
<dbReference type="OMA" id="ELWGVQF"/>
<feature type="transmembrane region" description="Helical" evidence="1">
    <location>
        <begin position="101"/>
        <end position="120"/>
    </location>
</feature>
<sequence length="298" mass="32684">MVVPQLDPKLTNPIDNDAPPTIYGSALTPELATAALNLPIDFLKQKESLANKHVARHPITLSVIMLAVAVYMGNSCVLPAGPSQSVIEQLTAFAVLNKKELISAIIVLCVVSSLTITTLAKMNAALFKSKTDAILESKGANIFKVNLSNLAEGDSEVAKSEEVNNTHVVVYRETPIALVSVKENKGLSTKDTLVVGVSTIGCRFVYLKSGILEDLLDWALVRTKKIQKQSGKYSTGQSMKLLVDVYSFDKYMKSLLKKKGFSHLESFKLPEDRILSSIFGVRRELWGVQFHFESAEEK</sequence>
<keyword evidence="1" id="KW-0472">Membrane</keyword>
<dbReference type="RefSeq" id="NP_984421.2">
    <property type="nucleotide sequence ID" value="NM_209774.2"/>
</dbReference>
<proteinExistence type="predicted"/>
<evidence type="ECO:0000313" key="3">
    <source>
        <dbReference type="Proteomes" id="UP000000591"/>
    </source>
</evidence>
<organism evidence="2 3">
    <name type="scientific">Eremothecium gossypii (strain ATCC 10895 / CBS 109.51 / FGSC 9923 / NRRL Y-1056)</name>
    <name type="common">Yeast</name>
    <name type="synonym">Ashbya gossypii</name>
    <dbReference type="NCBI Taxonomy" id="284811"/>
    <lineage>
        <taxon>Eukaryota</taxon>
        <taxon>Fungi</taxon>
        <taxon>Dikarya</taxon>
        <taxon>Ascomycota</taxon>
        <taxon>Saccharomycotina</taxon>
        <taxon>Saccharomycetes</taxon>
        <taxon>Saccharomycetales</taxon>
        <taxon>Saccharomycetaceae</taxon>
        <taxon>Eremothecium</taxon>
    </lineage>
</organism>
<evidence type="ECO:0000313" key="2">
    <source>
        <dbReference type="EMBL" id="AAS52245.2"/>
    </source>
</evidence>
<protein>
    <submittedName>
        <fullName evidence="2">ADR325Cp</fullName>
    </submittedName>
</protein>
<dbReference type="GO" id="GO:0051082">
    <property type="term" value="F:unfolded protein binding"/>
    <property type="evidence" value="ECO:0007669"/>
    <property type="project" value="EnsemblFungi"/>
</dbReference>
<dbReference type="GO" id="GO:0006888">
    <property type="term" value="P:endoplasmic reticulum to Golgi vesicle-mediated transport"/>
    <property type="evidence" value="ECO:0007669"/>
    <property type="project" value="EnsemblFungi"/>
</dbReference>
<dbReference type="KEGG" id="ago:AGOS_ADR325C"/>
<dbReference type="STRING" id="284811.Q759F1"/>
<dbReference type="GeneID" id="4620587"/>
<name>Q759F1_EREGS</name>
<accession>Q759F1</accession>
<dbReference type="GO" id="GO:0005783">
    <property type="term" value="C:endoplasmic reticulum"/>
    <property type="evidence" value="ECO:0007669"/>
    <property type="project" value="EnsemblFungi"/>
</dbReference>
<keyword evidence="1" id="KW-1133">Transmembrane helix</keyword>
<dbReference type="FunCoup" id="Q759F1">
    <property type="interactions" value="203"/>
</dbReference>
<dbReference type="Pfam" id="PF11124">
    <property type="entry name" value="Pho86"/>
    <property type="match status" value="1"/>
</dbReference>